<evidence type="ECO:0000313" key="3">
    <source>
        <dbReference type="EMBL" id="OIR00015.1"/>
    </source>
</evidence>
<dbReference type="InterPro" id="IPR025392">
    <property type="entry name" value="DUF4124"/>
</dbReference>
<reference evidence="3" key="1">
    <citation type="submission" date="2016-10" db="EMBL/GenBank/DDBJ databases">
        <title>Sequence of Gallionella enrichment culture.</title>
        <authorList>
            <person name="Poehlein A."/>
            <person name="Muehling M."/>
            <person name="Daniel R."/>
        </authorList>
    </citation>
    <scope>NUCLEOTIDE SEQUENCE</scope>
</reference>
<feature type="domain" description="DUF4124" evidence="2">
    <location>
        <begin position="9"/>
        <end position="57"/>
    </location>
</feature>
<feature type="compositionally biased region" description="Polar residues" evidence="1">
    <location>
        <begin position="137"/>
        <end position="147"/>
    </location>
</feature>
<feature type="region of interest" description="Disordered" evidence="1">
    <location>
        <begin position="79"/>
        <end position="184"/>
    </location>
</feature>
<name>A0A1J5RVL8_9ZZZZ</name>
<evidence type="ECO:0000259" key="2">
    <source>
        <dbReference type="Pfam" id="PF13511"/>
    </source>
</evidence>
<evidence type="ECO:0000256" key="1">
    <source>
        <dbReference type="SAM" id="MobiDB-lite"/>
    </source>
</evidence>
<feature type="compositionally biased region" description="Basic and acidic residues" evidence="1">
    <location>
        <begin position="174"/>
        <end position="184"/>
    </location>
</feature>
<gene>
    <name evidence="3" type="ORF">GALL_178360</name>
</gene>
<dbReference type="Pfam" id="PF13511">
    <property type="entry name" value="DUF4124"/>
    <property type="match status" value="1"/>
</dbReference>
<organism evidence="3">
    <name type="scientific">mine drainage metagenome</name>
    <dbReference type="NCBI Taxonomy" id="410659"/>
    <lineage>
        <taxon>unclassified sequences</taxon>
        <taxon>metagenomes</taxon>
        <taxon>ecological metagenomes</taxon>
    </lineage>
</organism>
<sequence>MILRIILICAIALPSLANAEIYKWKDSDGKMRYSDVPPPSNIKQEPLYGKKIPKPTGRAPLTAVDGDINANIKDINATAAKDKAAMDNAATSKNKAEKEPVSKEQAAAKRAADAEQQKKADEAKQAELKIKQENCKASKSNLATYTNGGRIAKTNENGEREYLSDADINQGKADAQKDVDKYCE</sequence>
<accession>A0A1J5RVL8</accession>
<feature type="compositionally biased region" description="Basic and acidic residues" evidence="1">
    <location>
        <begin position="94"/>
        <end position="136"/>
    </location>
</feature>
<dbReference type="EMBL" id="MLJW01000099">
    <property type="protein sequence ID" value="OIR00015.1"/>
    <property type="molecule type" value="Genomic_DNA"/>
</dbReference>
<feature type="region of interest" description="Disordered" evidence="1">
    <location>
        <begin position="35"/>
        <end position="63"/>
    </location>
</feature>
<protein>
    <recommendedName>
        <fullName evidence="2">DUF4124 domain-containing protein</fullName>
    </recommendedName>
</protein>
<comment type="caution">
    <text evidence="3">The sequence shown here is derived from an EMBL/GenBank/DDBJ whole genome shotgun (WGS) entry which is preliminary data.</text>
</comment>
<dbReference type="AlphaFoldDB" id="A0A1J5RVL8"/>
<proteinExistence type="predicted"/>